<dbReference type="Proteomes" id="UP000078560">
    <property type="component" value="Unassembled WGS sequence"/>
</dbReference>
<gene>
    <name evidence="4" type="ORF">POVCU1_028620</name>
    <name evidence="3" type="ORF">POVCU2_0031180</name>
</gene>
<evidence type="ECO:0000259" key="2">
    <source>
        <dbReference type="Pfam" id="PF15072"/>
    </source>
</evidence>
<evidence type="ECO:0000313" key="3">
    <source>
        <dbReference type="EMBL" id="SBS85385.1"/>
    </source>
</evidence>
<evidence type="ECO:0000256" key="1">
    <source>
        <dbReference type="SAM" id="MobiDB-lite"/>
    </source>
</evidence>
<dbReference type="AlphaFoldDB" id="A0A1A8WNW2"/>
<proteinExistence type="predicted"/>
<feature type="compositionally biased region" description="Basic and acidic residues" evidence="1">
    <location>
        <begin position="334"/>
        <end position="349"/>
    </location>
</feature>
<evidence type="ECO:0000313" key="4">
    <source>
        <dbReference type="EMBL" id="SBS94573.1"/>
    </source>
</evidence>
<feature type="compositionally biased region" description="Polar residues" evidence="1">
    <location>
        <begin position="580"/>
        <end position="595"/>
    </location>
</feature>
<evidence type="ECO:0000313" key="5">
    <source>
        <dbReference type="Proteomes" id="UP000078546"/>
    </source>
</evidence>
<feature type="domain" description="Homologous recombination OB-fold protein OB-fold" evidence="2">
    <location>
        <begin position="475"/>
        <end position="558"/>
    </location>
</feature>
<dbReference type="PANTHER" id="PTHR14523:SF1">
    <property type="entry name" value="HOMOLOGOUS RECOMBINATION OB-FOLD PROTEIN"/>
    <property type="match status" value="1"/>
</dbReference>
<dbReference type="Pfam" id="PF15072">
    <property type="entry name" value="HROB"/>
    <property type="match status" value="1"/>
</dbReference>
<dbReference type="EMBL" id="FLQV01000528">
    <property type="protein sequence ID" value="SBS94573.1"/>
    <property type="molecule type" value="Genomic_DNA"/>
</dbReference>
<dbReference type="InterPro" id="IPR058570">
    <property type="entry name" value="HROB_OB"/>
</dbReference>
<name>A0A1A8WNW2_PLAOA</name>
<dbReference type="VEuPathDB" id="PlasmoDB:PocGH01_11040300"/>
<dbReference type="GO" id="GO:0000725">
    <property type="term" value="P:recombinational repair"/>
    <property type="evidence" value="ECO:0007669"/>
    <property type="project" value="InterPro"/>
</dbReference>
<dbReference type="EMBL" id="FLQU01000417">
    <property type="protein sequence ID" value="SBS85385.1"/>
    <property type="molecule type" value="Genomic_DNA"/>
</dbReference>
<dbReference type="PANTHER" id="PTHR14523">
    <property type="entry name" value="UNCHARACTERIZED PROTEIN C17ORF53 HOMOLOG"/>
    <property type="match status" value="1"/>
</dbReference>
<evidence type="ECO:0000313" key="6">
    <source>
        <dbReference type="Proteomes" id="UP000078560"/>
    </source>
</evidence>
<dbReference type="Proteomes" id="UP000078546">
    <property type="component" value="Unassembled WGS sequence"/>
</dbReference>
<reference evidence="5 6" key="2">
    <citation type="submission" date="2016-05" db="EMBL/GenBank/DDBJ databases">
        <authorList>
            <person name="Naeem Raeece"/>
        </authorList>
    </citation>
    <scope>NUCLEOTIDE SEQUENCE [LARGE SCALE GENOMIC DNA]</scope>
</reference>
<feature type="region of interest" description="Disordered" evidence="1">
    <location>
        <begin position="325"/>
        <end position="352"/>
    </location>
</feature>
<protein>
    <recommendedName>
        <fullName evidence="2">Homologous recombination OB-fold protein OB-fold domain-containing protein</fullName>
    </recommendedName>
</protein>
<reference evidence="4" key="1">
    <citation type="submission" date="2016-05" db="EMBL/GenBank/DDBJ databases">
        <authorList>
            <person name="Lavstsen T."/>
            <person name="Jespersen J.S."/>
        </authorList>
    </citation>
    <scope>NUCLEOTIDE SEQUENCE [LARGE SCALE GENOMIC DNA]</scope>
</reference>
<organism evidence="4 5">
    <name type="scientific">Plasmodium ovale curtisi</name>
    <dbReference type="NCBI Taxonomy" id="864141"/>
    <lineage>
        <taxon>Eukaryota</taxon>
        <taxon>Sar</taxon>
        <taxon>Alveolata</taxon>
        <taxon>Apicomplexa</taxon>
        <taxon>Aconoidasida</taxon>
        <taxon>Haemosporida</taxon>
        <taxon>Plasmodiidae</taxon>
        <taxon>Plasmodium</taxon>
        <taxon>Plasmodium (Plasmodium)</taxon>
    </lineage>
</organism>
<accession>A0A1A8WNW2</accession>
<sequence>MLDENLSCLLDESDDEGVKKNGLKNKKEVSLSIKKTVGNEKKKVNFSSSVLNFSIRNIGNLDCFFKNTHNENGKGMITGHETANHRNCDEHRPNDNPPLCRDKNKQESCNTIGQNYAYKRNEGDTDNQVNEKKLAQLKNKCNRNQVNSNTSHPIGDAYNNYSLNFTHLGKNIQNNELAKGAGTDADFQADAQVNGGLRSLSNLHKGKTANSCNLSKSNNYEMENEDKKTNPLFSEHVQIGENEKDTTIAATCEKTKIHKVHLCKERLVACKMLNNDRIVEKNITNSDTRNPVYISINDGKENKSLYVKNDSILRDNVNHDLDEVPPHVSGKHGKNTERVENGQKSKGREFPTPQLGIMPKSLTFTVSQQPFSITESVSQKGNAVIPVNNTSKQTEFRRKIKKSKYQKRKELIFCFSFIRYNSWVKALQILNLPLDAFHLSINAHKYMSTDPSKTTSFLHKCNIHNILNNRKFCNYRIERMMIIVKSIRCRSHGYFIIAMDPSGHMPASLHKEVEKEYKKSIDVGSTLILKDVTVFESIENFPYLIITLRSLVRVIKAEETDYATREDIFRQIRLEKRLPSGSSQTRNIHCQNTPAEQKIPIGQKPNVD</sequence>
<feature type="region of interest" description="Disordered" evidence="1">
    <location>
        <begin position="580"/>
        <end position="608"/>
    </location>
</feature>
<dbReference type="InterPro" id="IPR028045">
    <property type="entry name" value="HROB"/>
</dbReference>